<evidence type="ECO:0000256" key="1">
    <source>
        <dbReference type="SAM" id="SignalP"/>
    </source>
</evidence>
<evidence type="ECO:0000313" key="2">
    <source>
        <dbReference type="EMBL" id="KAL1520659.1"/>
    </source>
</evidence>
<dbReference type="SUPFAM" id="SSF82171">
    <property type="entry name" value="DPP6 N-terminal domain-like"/>
    <property type="match status" value="1"/>
</dbReference>
<evidence type="ECO:0000313" key="3">
    <source>
        <dbReference type="Proteomes" id="UP001515480"/>
    </source>
</evidence>
<dbReference type="Gene3D" id="2.120.10.30">
    <property type="entry name" value="TolB, C-terminal domain"/>
    <property type="match status" value="1"/>
</dbReference>
<dbReference type="Proteomes" id="UP001515480">
    <property type="component" value="Unassembled WGS sequence"/>
</dbReference>
<keyword evidence="3" id="KW-1185">Reference proteome</keyword>
<dbReference type="InterPro" id="IPR011042">
    <property type="entry name" value="6-blade_b-propeller_TolB-like"/>
</dbReference>
<sequence>MAALPALLLPFFLPSLPPGLRRAARPPRSGAGAMSLPHAGWLDATDWPDARHLLAAQRRAKAEAAALSAAVGAEDYAEASRRKAALAALRAADPVWSLRAALRAAVAQQDFGAAARCHAALRRLRAARPRLLWRDALLVLRAGRELWCHPDGGRGTLLYAAPAGSALSQPTWSPDGEMIGCAERGRGTSRVVVLRADDGGELASAPTPPAFYLAWTPDAAELTFLHAEPKPVPAGPPLVLGSLRVREGRAMYLRAGGPLFYALGRGGALLAHNGFLHELSFTRGGGGAPRVLSSAAADFRAPVLEPACRFAAFAEGGAVLGVDLESGARVELLGAAGERGAPLLLMLSPDGAQLLALRAGRARQSVALLSAESARALFTGGAARRELPCSEGDVAAAWFSPDSLRLLCLEVLPGGDAPSRVLPVVWTLPNGGGGGAAPLARRECAPFEPSLELAQTYFAFFDQFSHSLSPWSPARFLGLLLPFGEWASRRATPRRRRLQWPIRHGGGGAAELELRGGRGVCRSCVVVALLMCDGMVG</sequence>
<accession>A0AB34JJ03</accession>
<feature type="signal peptide" evidence="1">
    <location>
        <begin position="1"/>
        <end position="23"/>
    </location>
</feature>
<name>A0AB34JJ03_PRYPA</name>
<keyword evidence="1" id="KW-0732">Signal</keyword>
<organism evidence="2 3">
    <name type="scientific">Prymnesium parvum</name>
    <name type="common">Toxic golden alga</name>
    <dbReference type="NCBI Taxonomy" id="97485"/>
    <lineage>
        <taxon>Eukaryota</taxon>
        <taxon>Haptista</taxon>
        <taxon>Haptophyta</taxon>
        <taxon>Prymnesiophyceae</taxon>
        <taxon>Prymnesiales</taxon>
        <taxon>Prymnesiaceae</taxon>
        <taxon>Prymnesium</taxon>
    </lineage>
</organism>
<proteinExistence type="predicted"/>
<comment type="caution">
    <text evidence="2">The sequence shown here is derived from an EMBL/GenBank/DDBJ whole genome shotgun (WGS) entry which is preliminary data.</text>
</comment>
<dbReference type="AlphaFoldDB" id="A0AB34JJ03"/>
<gene>
    <name evidence="2" type="ORF">AB1Y20_022231</name>
</gene>
<reference evidence="2 3" key="1">
    <citation type="journal article" date="2024" name="Science">
        <title>Giant polyketide synthase enzymes in the biosynthesis of giant marine polyether toxins.</title>
        <authorList>
            <person name="Fallon T.R."/>
            <person name="Shende V.V."/>
            <person name="Wierzbicki I.H."/>
            <person name="Pendleton A.L."/>
            <person name="Watervoot N.F."/>
            <person name="Auber R.P."/>
            <person name="Gonzalez D.J."/>
            <person name="Wisecaver J.H."/>
            <person name="Moore B.S."/>
        </authorList>
    </citation>
    <scope>NUCLEOTIDE SEQUENCE [LARGE SCALE GENOMIC DNA]</scope>
    <source>
        <strain evidence="2 3">12B1</strain>
    </source>
</reference>
<protein>
    <submittedName>
        <fullName evidence="2">Uncharacterized protein</fullName>
    </submittedName>
</protein>
<dbReference type="EMBL" id="JBGBPQ010000008">
    <property type="protein sequence ID" value="KAL1520659.1"/>
    <property type="molecule type" value="Genomic_DNA"/>
</dbReference>
<feature type="chain" id="PRO_5044306185" evidence="1">
    <location>
        <begin position="24"/>
        <end position="537"/>
    </location>
</feature>